<dbReference type="Proteomes" id="UP000076738">
    <property type="component" value="Unassembled WGS sequence"/>
</dbReference>
<reference evidence="2 3" key="1">
    <citation type="journal article" date="2016" name="Mol. Biol. Evol.">
        <title>Comparative Genomics of Early-Diverging Mushroom-Forming Fungi Provides Insights into the Origins of Lignocellulose Decay Capabilities.</title>
        <authorList>
            <person name="Nagy L.G."/>
            <person name="Riley R."/>
            <person name="Tritt A."/>
            <person name="Adam C."/>
            <person name="Daum C."/>
            <person name="Floudas D."/>
            <person name="Sun H."/>
            <person name="Yadav J.S."/>
            <person name="Pangilinan J."/>
            <person name="Larsson K.H."/>
            <person name="Matsuura K."/>
            <person name="Barry K."/>
            <person name="Labutti K."/>
            <person name="Kuo R."/>
            <person name="Ohm R.A."/>
            <person name="Bhattacharya S.S."/>
            <person name="Shirouzu T."/>
            <person name="Yoshinaga Y."/>
            <person name="Martin F.M."/>
            <person name="Grigoriev I.V."/>
            <person name="Hibbett D.S."/>
        </authorList>
    </citation>
    <scope>NUCLEOTIDE SEQUENCE [LARGE SCALE GENOMIC DNA]</scope>
    <source>
        <strain evidence="2 3">TUFC12733</strain>
    </source>
</reference>
<feature type="compositionally biased region" description="Low complexity" evidence="1">
    <location>
        <begin position="52"/>
        <end position="68"/>
    </location>
</feature>
<accession>A0A167MFI0</accession>
<evidence type="ECO:0000313" key="3">
    <source>
        <dbReference type="Proteomes" id="UP000076738"/>
    </source>
</evidence>
<sequence length="466" mass="52265">MASSQLEPPVSYPPDAGLLATLKIRDEFLALLRANAPHLVEQAGGLLGALGGAETTSTTPTASPGGSPYLSTPTTLLAESCSPRGDSEVLSLAQRVAVLEQTRPNSPAARRPKRPTKHVDMEDGVEAPAKRPRVGMVTELNKLQRDDFDERVKTYLQSEVRKQMYALIGYEPGGVMASKDGPYLGHPGQYLVPNFPAGINDASNVCIQGRAAKMVLDQETAAEGAVPKEYRASWLYDSVLRELARLAWPNMRLIWTEQAKTAKDGGKSKMLKARTARRNERRKTRASQLRLAILPFCDEHILDYESVKVQLVHADWTGEEWSCDEDGTKNAAWRDRLYQTGKISLEDRDDPDIDVLEEKRPIWMDTKLWDWQKNLLAATTKKSHGKAKANSRGGLKERKRVDLGRVSHMMPLRAPYNFMLDREWKAKELPKYVDWNERPHYPSHVYPRVCDMIVTAPSSITPARQE</sequence>
<name>A0A167MFI0_CALVF</name>
<protein>
    <submittedName>
        <fullName evidence="2">Uncharacterized protein</fullName>
    </submittedName>
</protein>
<organism evidence="2 3">
    <name type="scientific">Calocera viscosa (strain TUFC12733)</name>
    <dbReference type="NCBI Taxonomy" id="1330018"/>
    <lineage>
        <taxon>Eukaryota</taxon>
        <taxon>Fungi</taxon>
        <taxon>Dikarya</taxon>
        <taxon>Basidiomycota</taxon>
        <taxon>Agaricomycotina</taxon>
        <taxon>Dacrymycetes</taxon>
        <taxon>Dacrymycetales</taxon>
        <taxon>Dacrymycetaceae</taxon>
        <taxon>Calocera</taxon>
    </lineage>
</organism>
<dbReference type="AlphaFoldDB" id="A0A167MFI0"/>
<feature type="region of interest" description="Disordered" evidence="1">
    <location>
        <begin position="51"/>
        <end position="71"/>
    </location>
</feature>
<proteinExistence type="predicted"/>
<feature type="region of interest" description="Disordered" evidence="1">
    <location>
        <begin position="102"/>
        <end position="124"/>
    </location>
</feature>
<gene>
    <name evidence="2" type="ORF">CALVIDRAFT_563732</name>
</gene>
<dbReference type="EMBL" id="KV417283">
    <property type="protein sequence ID" value="KZO96658.1"/>
    <property type="molecule type" value="Genomic_DNA"/>
</dbReference>
<evidence type="ECO:0000256" key="1">
    <source>
        <dbReference type="SAM" id="MobiDB-lite"/>
    </source>
</evidence>
<keyword evidence="3" id="KW-1185">Reference proteome</keyword>
<feature type="region of interest" description="Disordered" evidence="1">
    <location>
        <begin position="380"/>
        <end position="400"/>
    </location>
</feature>
<evidence type="ECO:0000313" key="2">
    <source>
        <dbReference type="EMBL" id="KZO96658.1"/>
    </source>
</evidence>
<dbReference type="OrthoDB" id="3409779at2759"/>